<evidence type="ECO:0000256" key="1">
    <source>
        <dbReference type="ARBA" id="ARBA00012513"/>
    </source>
</evidence>
<comment type="catalytic activity">
    <reaction evidence="7">
        <text>L-threonyl-[protein] + ATP = O-phospho-L-threonyl-[protein] + ADP + H(+)</text>
        <dbReference type="Rhea" id="RHEA:46608"/>
        <dbReference type="Rhea" id="RHEA-COMP:11060"/>
        <dbReference type="Rhea" id="RHEA-COMP:11605"/>
        <dbReference type="ChEBI" id="CHEBI:15378"/>
        <dbReference type="ChEBI" id="CHEBI:30013"/>
        <dbReference type="ChEBI" id="CHEBI:30616"/>
        <dbReference type="ChEBI" id="CHEBI:61977"/>
        <dbReference type="ChEBI" id="CHEBI:456216"/>
        <dbReference type="EC" id="2.7.11.1"/>
    </reaction>
</comment>
<evidence type="ECO:0000256" key="4">
    <source>
        <dbReference type="ARBA" id="ARBA00022741"/>
    </source>
</evidence>
<reference evidence="12" key="1">
    <citation type="submission" date="2014-03" db="EMBL/GenBank/DDBJ databases">
        <authorList>
            <person name="Casaregola S."/>
        </authorList>
    </citation>
    <scope>NUCLEOTIDE SEQUENCE [LARGE SCALE GENOMIC DNA]</scope>
    <source>
        <strain evidence="12">CLIB 918</strain>
    </source>
</reference>
<keyword evidence="4 9" id="KW-0547">Nucleotide-binding</keyword>
<dbReference type="OrthoDB" id="354826at2759"/>
<dbReference type="PANTHER" id="PTHR24356">
    <property type="entry name" value="SERINE/THREONINE-PROTEIN KINASE"/>
    <property type="match status" value="1"/>
</dbReference>
<dbReference type="GO" id="GO:0035556">
    <property type="term" value="P:intracellular signal transduction"/>
    <property type="evidence" value="ECO:0007669"/>
    <property type="project" value="TreeGrafter"/>
</dbReference>
<dbReference type="Gene3D" id="3.30.200.20">
    <property type="entry name" value="Phosphorylase Kinase, domain 1"/>
    <property type="match status" value="1"/>
</dbReference>
<proteinExistence type="predicted"/>
<dbReference type="InterPro" id="IPR000719">
    <property type="entry name" value="Prot_kinase_dom"/>
</dbReference>
<dbReference type="EC" id="2.7.11.1" evidence="1"/>
<evidence type="ECO:0000256" key="8">
    <source>
        <dbReference type="ARBA" id="ARBA00048679"/>
    </source>
</evidence>
<keyword evidence="5" id="KW-0418">Kinase</keyword>
<evidence type="ECO:0000313" key="12">
    <source>
        <dbReference type="EMBL" id="CDO54332.1"/>
    </source>
</evidence>
<evidence type="ECO:0000256" key="5">
    <source>
        <dbReference type="ARBA" id="ARBA00022777"/>
    </source>
</evidence>
<evidence type="ECO:0000256" key="3">
    <source>
        <dbReference type="ARBA" id="ARBA00022679"/>
    </source>
</evidence>
<sequence length="573" mass="66218">MGQSHSHQKSISYKSSSSSFHKLVPRPDPFSLKSGKGKISRCHNNNLSLAGYHLVKRLGEGAYGRVIMVCQKQTQNYYALKYVDKRHAPKVIRTIVNEQQILSKLRHPFICNMQCTFQDDRFFFLVLELGEAGDLRLHIKTLIFSEEVVRHWIAELSCAVEYLHLHGIIHRDIKPENILLTSPGHIKLADFNVAKELSSEMQTVTGMAGTFNYLAPEVHSQGRYNSLVDWWAVGITFYECLYNCVPFQIKNNKSEMLHIIYNQELVFPEGRKLPVSESCKDTIKQFIQVQPQERIRCTKDIFELEYFGIFAGQEAEINACAENGTTCVFTPVYRPLLNVFEDVGNTNLYLRRKDMEKDCSKLVNHKTKHKQEQMRWTEARKFKDMEMLKRNQHPLPPVFRVINKSNSPKLERNNKPPATVQSVIAPPVTHGTTVSNEMHNRQKFFYSSSEDKFKKRMFKWSRSRVDCLKPPSAQFVEDLPNAITKVSLPESASGVKPGLIVSNNRKPRRTDAEMGMTLGSRFDIQPQSTLLKNTQHYVHQSRRHYRHAQVKSLTIIEPLFLPVTPFQPKWRQL</sequence>
<comment type="caution">
    <text evidence="12">The sequence shown here is derived from an EMBL/GenBank/DDBJ whole genome shotgun (WGS) entry which is preliminary data.</text>
</comment>
<keyword evidence="6 9" id="KW-0067">ATP-binding</keyword>
<dbReference type="EMBL" id="CCBN010000007">
    <property type="protein sequence ID" value="CDO54332.1"/>
    <property type="molecule type" value="Genomic_DNA"/>
</dbReference>
<dbReference type="GO" id="GO:0005524">
    <property type="term" value="F:ATP binding"/>
    <property type="evidence" value="ECO:0007669"/>
    <property type="project" value="UniProtKB-UniRule"/>
</dbReference>
<dbReference type="SUPFAM" id="SSF56112">
    <property type="entry name" value="Protein kinase-like (PK-like)"/>
    <property type="match status" value="1"/>
</dbReference>
<keyword evidence="2" id="KW-0723">Serine/threonine-protein kinase</keyword>
<comment type="catalytic activity">
    <reaction evidence="8">
        <text>L-seryl-[protein] + ATP = O-phospho-L-seryl-[protein] + ADP + H(+)</text>
        <dbReference type="Rhea" id="RHEA:17989"/>
        <dbReference type="Rhea" id="RHEA-COMP:9863"/>
        <dbReference type="Rhea" id="RHEA-COMP:11604"/>
        <dbReference type="ChEBI" id="CHEBI:15378"/>
        <dbReference type="ChEBI" id="CHEBI:29999"/>
        <dbReference type="ChEBI" id="CHEBI:30616"/>
        <dbReference type="ChEBI" id="CHEBI:83421"/>
        <dbReference type="ChEBI" id="CHEBI:456216"/>
        <dbReference type="EC" id="2.7.11.1"/>
    </reaction>
</comment>
<feature type="domain" description="Protein kinase" evidence="11">
    <location>
        <begin position="52"/>
        <end position="307"/>
    </location>
</feature>
<feature type="binding site" evidence="9">
    <location>
        <position position="81"/>
    </location>
    <ligand>
        <name>ATP</name>
        <dbReference type="ChEBI" id="CHEBI:30616"/>
    </ligand>
</feature>
<dbReference type="InterPro" id="IPR011009">
    <property type="entry name" value="Kinase-like_dom_sf"/>
</dbReference>
<dbReference type="InterPro" id="IPR050236">
    <property type="entry name" value="Ser_Thr_kinase_AGC"/>
</dbReference>
<gene>
    <name evidence="12" type="ORF">BN980_GECA07s03024g</name>
</gene>
<dbReference type="CDD" id="cd05123">
    <property type="entry name" value="STKc_AGC"/>
    <property type="match status" value="1"/>
</dbReference>
<keyword evidence="3" id="KW-0808">Transferase</keyword>
<evidence type="ECO:0000256" key="10">
    <source>
        <dbReference type="SAM" id="MobiDB-lite"/>
    </source>
</evidence>
<feature type="compositionally biased region" description="Low complexity" evidence="10">
    <location>
        <begin position="9"/>
        <end position="21"/>
    </location>
</feature>
<evidence type="ECO:0000256" key="9">
    <source>
        <dbReference type="PROSITE-ProRule" id="PRU10141"/>
    </source>
</evidence>
<dbReference type="Gene3D" id="1.10.510.10">
    <property type="entry name" value="Transferase(Phosphotransferase) domain 1"/>
    <property type="match status" value="1"/>
</dbReference>
<organism evidence="12 13">
    <name type="scientific">Geotrichum candidum</name>
    <name type="common">Oospora lactis</name>
    <name type="synonym">Dipodascus geotrichum</name>
    <dbReference type="NCBI Taxonomy" id="1173061"/>
    <lineage>
        <taxon>Eukaryota</taxon>
        <taxon>Fungi</taxon>
        <taxon>Dikarya</taxon>
        <taxon>Ascomycota</taxon>
        <taxon>Saccharomycotina</taxon>
        <taxon>Dipodascomycetes</taxon>
        <taxon>Dipodascales</taxon>
        <taxon>Dipodascaceae</taxon>
        <taxon>Geotrichum</taxon>
    </lineage>
</organism>
<dbReference type="PROSITE" id="PS00107">
    <property type="entry name" value="PROTEIN_KINASE_ATP"/>
    <property type="match status" value="1"/>
</dbReference>
<dbReference type="InterPro" id="IPR008271">
    <property type="entry name" value="Ser/Thr_kinase_AS"/>
</dbReference>
<feature type="region of interest" description="Disordered" evidence="10">
    <location>
        <begin position="1"/>
        <end position="21"/>
    </location>
</feature>
<dbReference type="PANTHER" id="PTHR24356:SF422">
    <property type="entry name" value="PROTEIN KINASE DOMAIN-CONTAINING PROTEIN"/>
    <property type="match status" value="1"/>
</dbReference>
<accession>A0A0J9XA52</accession>
<dbReference type="InterPro" id="IPR045270">
    <property type="entry name" value="STKc_AGC"/>
</dbReference>
<dbReference type="Proteomes" id="UP000242525">
    <property type="component" value="Unassembled WGS sequence"/>
</dbReference>
<protein>
    <recommendedName>
        <fullName evidence="1">non-specific serine/threonine protein kinase</fullName>
        <ecNumber evidence="1">2.7.11.1</ecNumber>
    </recommendedName>
</protein>
<dbReference type="Pfam" id="PF00069">
    <property type="entry name" value="Pkinase"/>
    <property type="match status" value="1"/>
</dbReference>
<evidence type="ECO:0000256" key="6">
    <source>
        <dbReference type="ARBA" id="ARBA00022840"/>
    </source>
</evidence>
<evidence type="ECO:0000313" key="13">
    <source>
        <dbReference type="Proteomes" id="UP000242525"/>
    </source>
</evidence>
<keyword evidence="13" id="KW-1185">Reference proteome</keyword>
<dbReference type="SMART" id="SM00220">
    <property type="entry name" value="S_TKc"/>
    <property type="match status" value="1"/>
</dbReference>
<dbReference type="STRING" id="1173061.A0A0J9XA52"/>
<dbReference type="PROSITE" id="PS00108">
    <property type="entry name" value="PROTEIN_KINASE_ST"/>
    <property type="match status" value="1"/>
</dbReference>
<dbReference type="AlphaFoldDB" id="A0A0J9XA52"/>
<evidence type="ECO:0000256" key="7">
    <source>
        <dbReference type="ARBA" id="ARBA00047899"/>
    </source>
</evidence>
<evidence type="ECO:0000256" key="2">
    <source>
        <dbReference type="ARBA" id="ARBA00022527"/>
    </source>
</evidence>
<evidence type="ECO:0000259" key="11">
    <source>
        <dbReference type="PROSITE" id="PS50011"/>
    </source>
</evidence>
<dbReference type="InterPro" id="IPR017441">
    <property type="entry name" value="Protein_kinase_ATP_BS"/>
</dbReference>
<name>A0A0J9XA52_GEOCN</name>
<dbReference type="PROSITE" id="PS50011">
    <property type="entry name" value="PROTEIN_KINASE_DOM"/>
    <property type="match status" value="1"/>
</dbReference>
<dbReference type="GO" id="GO:0004674">
    <property type="term" value="F:protein serine/threonine kinase activity"/>
    <property type="evidence" value="ECO:0007669"/>
    <property type="project" value="UniProtKB-KW"/>
</dbReference>